<dbReference type="RefSeq" id="XP_009498332.1">
    <property type="nucleotide sequence ID" value="XM_009500057.1"/>
</dbReference>
<feature type="non-terminal residue" evidence="1">
    <location>
        <position position="139"/>
    </location>
</feature>
<dbReference type="EMBL" id="KB932262">
    <property type="protein sequence ID" value="KCV67263.1"/>
    <property type="molecule type" value="Genomic_DNA"/>
</dbReference>
<dbReference type="AlphaFoldDB" id="A0A058YZZ1"/>
<evidence type="ECO:0000313" key="2">
    <source>
        <dbReference type="Proteomes" id="UP000030693"/>
    </source>
</evidence>
<accession>A0A058YZZ1</accession>
<protein>
    <submittedName>
        <fullName evidence="1">Uncharacterized protein</fullName>
    </submittedName>
</protein>
<reference evidence="1" key="1">
    <citation type="submission" date="2013-04" db="EMBL/GenBank/DDBJ databases">
        <title>The Genome Sequence of Fonticula alba ATCC 38817.</title>
        <authorList>
            <consortium name="The Broad Institute Genomics Platform"/>
            <person name="Russ C."/>
            <person name="Cuomo C."/>
            <person name="Burger G."/>
            <person name="Gray M.W."/>
            <person name="Holland P.W.H."/>
            <person name="King N."/>
            <person name="Lang F.B.F."/>
            <person name="Roger A.J."/>
            <person name="Ruiz-Trillo I."/>
            <person name="Brown M."/>
            <person name="Walker B."/>
            <person name="Young S."/>
            <person name="Zeng Q."/>
            <person name="Gargeya S."/>
            <person name="Fitzgerald M."/>
            <person name="Haas B."/>
            <person name="Abouelleil A."/>
            <person name="Allen A.W."/>
            <person name="Alvarado L."/>
            <person name="Arachchi H.M."/>
            <person name="Berlin A.M."/>
            <person name="Chapman S.B."/>
            <person name="Gainer-Dewar J."/>
            <person name="Goldberg J."/>
            <person name="Griggs A."/>
            <person name="Gujja S."/>
            <person name="Hansen M."/>
            <person name="Howarth C."/>
            <person name="Imamovic A."/>
            <person name="Ireland A."/>
            <person name="Larimer J."/>
            <person name="McCowan C."/>
            <person name="Murphy C."/>
            <person name="Pearson M."/>
            <person name="Poon T.W."/>
            <person name="Priest M."/>
            <person name="Roberts A."/>
            <person name="Saif S."/>
            <person name="Shea T."/>
            <person name="Sisk P."/>
            <person name="Sykes S."/>
            <person name="Wortman J."/>
            <person name="Nusbaum C."/>
            <person name="Birren B."/>
        </authorList>
    </citation>
    <scope>NUCLEOTIDE SEQUENCE [LARGE SCALE GENOMIC DNA]</scope>
    <source>
        <strain evidence="1">ATCC 38817</strain>
    </source>
</reference>
<gene>
    <name evidence="1" type="ORF">H696_06315</name>
</gene>
<dbReference type="GeneID" id="20531040"/>
<proteinExistence type="predicted"/>
<name>A0A058YZZ1_FONAL</name>
<sequence>MLSPLVEPFFRAIEALGPVLLSEPSPSNVRRFRMTVHCLYLLTLKGLAPGLHIDRMLDLGALMPQPGFFITDILFQYLVTLRMLVPLIHSLPEVEPLLQIVFNMTLLLKADIPRGSGILGQVFLLLHAAIPQMADALDR</sequence>
<keyword evidence="2" id="KW-1185">Reference proteome</keyword>
<dbReference type="Proteomes" id="UP000030693">
    <property type="component" value="Unassembled WGS sequence"/>
</dbReference>
<organism evidence="1">
    <name type="scientific">Fonticula alba</name>
    <name type="common">Slime mold</name>
    <dbReference type="NCBI Taxonomy" id="691883"/>
    <lineage>
        <taxon>Eukaryota</taxon>
        <taxon>Rotosphaerida</taxon>
        <taxon>Fonticulaceae</taxon>
        <taxon>Fonticula</taxon>
    </lineage>
</organism>
<evidence type="ECO:0000313" key="1">
    <source>
        <dbReference type="EMBL" id="KCV67263.1"/>
    </source>
</evidence>